<dbReference type="Proteomes" id="UP000688137">
    <property type="component" value="Unassembled WGS sequence"/>
</dbReference>
<dbReference type="OMA" id="LRITFQF"/>
<dbReference type="PANTHER" id="PTHR39767">
    <property type="entry name" value="CALCIUM/CALMODULIN-BINDING MEMBRANE PROTEIN PCM4-RELATED"/>
    <property type="match status" value="1"/>
</dbReference>
<reference evidence="2" key="1">
    <citation type="submission" date="2021-01" db="EMBL/GenBank/DDBJ databases">
        <authorList>
            <consortium name="Genoscope - CEA"/>
            <person name="William W."/>
        </authorList>
    </citation>
    <scope>NUCLEOTIDE SEQUENCE</scope>
</reference>
<accession>A0A8S1PCL1</accession>
<name>A0A8S1PCL1_PARPR</name>
<keyword evidence="3" id="KW-1185">Reference proteome</keyword>
<organism evidence="2 3">
    <name type="scientific">Paramecium primaurelia</name>
    <dbReference type="NCBI Taxonomy" id="5886"/>
    <lineage>
        <taxon>Eukaryota</taxon>
        <taxon>Sar</taxon>
        <taxon>Alveolata</taxon>
        <taxon>Ciliophora</taxon>
        <taxon>Intramacronucleata</taxon>
        <taxon>Oligohymenophorea</taxon>
        <taxon>Peniculida</taxon>
        <taxon>Parameciidae</taxon>
        <taxon>Paramecium</taxon>
    </lineage>
</organism>
<evidence type="ECO:0000313" key="2">
    <source>
        <dbReference type="EMBL" id="CAD8100775.1"/>
    </source>
</evidence>
<comment type="caution">
    <text evidence="2">The sequence shown here is derived from an EMBL/GenBank/DDBJ whole genome shotgun (WGS) entry which is preliminary data.</text>
</comment>
<feature type="signal peptide" evidence="1">
    <location>
        <begin position="1"/>
        <end position="23"/>
    </location>
</feature>
<keyword evidence="1" id="KW-0732">Signal</keyword>
<sequence length="659" mass="76003">MLRVVCFFMFCQIGITSMQLAYSAFTENTFSSSQGWSVIGGSLGYEVRDGQTIFGGNNLFGAGVSIYKLILISSPHHTVKLKLKIWAINTWENESIQTKINGEIIDQQTVSSNLANSFGQFLYQEIIFSHIQRSLILEITSTLQTTSSKKYWGVRDVYIYTYSCPVGCYFCTYLDMDSSQCKPYILKMSYFTEFSFYSNEEISTFGKYSTGTTLTRQLFLEPHYQLRITFQFWKFDALQTSQYQLQIDNSIVWLDSQNQYQKISICGSTTMPEQYYDVDITINHNNQYTTFQFMSDLISPTDSFGIREMNVYILACDSMCDLCEAGNGQSCISEIKLTQIEIENDLTQNSFASQSDWGSYFPSDATGQIQKTFLTDTYFPNMNYLSLYNLLYKDFVLEDHEKIKVSFQVYSSGPKQNINLKIDEDYDEIVEIGQDIPTSICTSSLQYDIEDYPYFEYTFDHTANFVRIQFESIPYSSGIYKYGFNQFKIYSIKEDCSTTPCTQVEKLVNSNFFTTQFSDPKNWQLLSYSPIAISSCDSKSVVGGINIGKYNIFLQKRISLSQSHQMLRLKLTIYFLEAWVKTKSLRILADKVIIWDQSVDYQTNLQNLCSSNNSYKDQLVTVDISFPHNKSTVTFQFVIQNGDGSEFYAIRDYHLFYSS</sequence>
<dbReference type="PANTHER" id="PTHR39767:SF2">
    <property type="entry name" value="CHROMOSOME UNDETERMINED SCAFFOLD_1, WHOLE GENOME SHOTGUN SEQUENCE"/>
    <property type="match status" value="1"/>
</dbReference>
<protein>
    <submittedName>
        <fullName evidence="2">Uncharacterized protein</fullName>
    </submittedName>
</protein>
<evidence type="ECO:0000313" key="3">
    <source>
        <dbReference type="Proteomes" id="UP000688137"/>
    </source>
</evidence>
<gene>
    <name evidence="2" type="ORF">PPRIM_AZ9-3.1.T1130092</name>
</gene>
<feature type="chain" id="PRO_5035746393" evidence="1">
    <location>
        <begin position="24"/>
        <end position="659"/>
    </location>
</feature>
<dbReference type="AlphaFoldDB" id="A0A8S1PCL1"/>
<evidence type="ECO:0000256" key="1">
    <source>
        <dbReference type="SAM" id="SignalP"/>
    </source>
</evidence>
<proteinExistence type="predicted"/>
<dbReference type="EMBL" id="CAJJDM010000116">
    <property type="protein sequence ID" value="CAD8100775.1"/>
    <property type="molecule type" value="Genomic_DNA"/>
</dbReference>